<comment type="caution">
    <text evidence="1">The sequence shown here is derived from an EMBL/GenBank/DDBJ whole genome shotgun (WGS) entry which is preliminary data.</text>
</comment>
<organism evidence="1 2">
    <name type="scientific">Stephania cephalantha</name>
    <dbReference type="NCBI Taxonomy" id="152367"/>
    <lineage>
        <taxon>Eukaryota</taxon>
        <taxon>Viridiplantae</taxon>
        <taxon>Streptophyta</taxon>
        <taxon>Embryophyta</taxon>
        <taxon>Tracheophyta</taxon>
        <taxon>Spermatophyta</taxon>
        <taxon>Magnoliopsida</taxon>
        <taxon>Ranunculales</taxon>
        <taxon>Menispermaceae</taxon>
        <taxon>Menispermoideae</taxon>
        <taxon>Cissampelideae</taxon>
        <taxon>Stephania</taxon>
    </lineage>
</organism>
<reference evidence="1 2" key="1">
    <citation type="submission" date="2024-01" db="EMBL/GenBank/DDBJ databases">
        <title>Genome assemblies of Stephania.</title>
        <authorList>
            <person name="Yang L."/>
        </authorList>
    </citation>
    <scope>NUCLEOTIDE SEQUENCE [LARGE SCALE GENOMIC DNA]</scope>
    <source>
        <strain evidence="1">JXDWG</strain>
        <tissue evidence="1">Leaf</tissue>
    </source>
</reference>
<evidence type="ECO:0000313" key="1">
    <source>
        <dbReference type="EMBL" id="KAK9157909.1"/>
    </source>
</evidence>
<protein>
    <submittedName>
        <fullName evidence="1">Uncharacterized protein</fullName>
    </submittedName>
</protein>
<proteinExistence type="predicted"/>
<gene>
    <name evidence="1" type="ORF">Scep_004483</name>
</gene>
<accession>A0AAP0KU67</accession>
<sequence>MTDEEELCSTQPIFNLAEDVSVDTLKKFEVNEVTQMEDNLRETAEGREVFQIEPEIVIALDEGENEMKIDIFYTADTFVLDDPDATYSFVLEVPNELLNLKEGVRRSARLNSWPENTQNGVFTRSGWTPDNLPRVTCCAVGRKGDSRPSRPPHVTLPLDNHVTVSIFSSNQEPPHQCLQHVTNQQQLTRFNLHQFFLGMHVSTISQIFTTASLPATCCALNHSGLHSNSSPPIRRCHVSARQQTNQSSMDT</sequence>
<evidence type="ECO:0000313" key="2">
    <source>
        <dbReference type="Proteomes" id="UP001419268"/>
    </source>
</evidence>
<name>A0AAP0KU67_9MAGN</name>
<dbReference type="EMBL" id="JBBNAG010000002">
    <property type="protein sequence ID" value="KAK9157909.1"/>
    <property type="molecule type" value="Genomic_DNA"/>
</dbReference>
<dbReference type="AlphaFoldDB" id="A0AAP0KU67"/>
<keyword evidence="2" id="KW-1185">Reference proteome</keyword>
<dbReference type="Proteomes" id="UP001419268">
    <property type="component" value="Unassembled WGS sequence"/>
</dbReference>